<dbReference type="EMBL" id="CM007385">
    <property type="protein sequence ID" value="ONK69960.1"/>
    <property type="molecule type" value="Genomic_DNA"/>
</dbReference>
<dbReference type="AlphaFoldDB" id="A0A5P1F0K7"/>
<dbReference type="Pfam" id="PF12999">
    <property type="entry name" value="PRKCSH-like"/>
    <property type="match status" value="1"/>
</dbReference>
<sequence length="214" mass="23298">MITRANGGGGCCCDHLALLLAASSLLVRAFASPLLGVSPQDEKYYLDGAVIFCKDGSKSFPRNRLNDGFCDCPDGTDEPGTSACPESKFYCRNAGDRPRFLFSSRVNDHICDCCDGSDEYDGGITCPNTCTKDGNDLNFRSDEQDSKRTKSSDINAQERISDVDLEDFIQNLKGFKVAIVVELGIAITHLMITIYGMNAISTAAIERKTHVVRS</sequence>
<protein>
    <recommendedName>
        <fullName evidence="2">Glucosidase II beta subunit N-terminal domain-containing protein</fullName>
    </recommendedName>
</protein>
<feature type="signal peptide" evidence="1">
    <location>
        <begin position="1"/>
        <end position="31"/>
    </location>
</feature>
<dbReference type="Proteomes" id="UP000243459">
    <property type="component" value="Chromosome 5"/>
</dbReference>
<dbReference type="PANTHER" id="PTHR12630:SF17">
    <property type="entry name" value="EXPRESSED PROTEIN"/>
    <property type="match status" value="1"/>
</dbReference>
<dbReference type="GO" id="GO:0006491">
    <property type="term" value="P:N-glycan processing"/>
    <property type="evidence" value="ECO:0007669"/>
    <property type="project" value="TreeGrafter"/>
</dbReference>
<keyword evidence="1" id="KW-0732">Signal</keyword>
<keyword evidence="4" id="KW-1185">Reference proteome</keyword>
<accession>A0A5P1F0K7</accession>
<name>A0A5P1F0K7_ASPOF</name>
<dbReference type="InterPro" id="IPR039794">
    <property type="entry name" value="Gtb1-like"/>
</dbReference>
<dbReference type="InterPro" id="IPR028146">
    <property type="entry name" value="PRKCSH_N"/>
</dbReference>
<dbReference type="Gramene" id="ONK69960">
    <property type="protein sequence ID" value="ONK69960"/>
    <property type="gene ID" value="A4U43_C05F28750"/>
</dbReference>
<dbReference type="GO" id="GO:0017177">
    <property type="term" value="C:glucosidase II complex"/>
    <property type="evidence" value="ECO:0007669"/>
    <property type="project" value="TreeGrafter"/>
</dbReference>
<dbReference type="OMA" id="THLMITI"/>
<organism evidence="3 4">
    <name type="scientific">Asparagus officinalis</name>
    <name type="common">Garden asparagus</name>
    <dbReference type="NCBI Taxonomy" id="4686"/>
    <lineage>
        <taxon>Eukaryota</taxon>
        <taxon>Viridiplantae</taxon>
        <taxon>Streptophyta</taxon>
        <taxon>Embryophyta</taxon>
        <taxon>Tracheophyta</taxon>
        <taxon>Spermatophyta</taxon>
        <taxon>Magnoliopsida</taxon>
        <taxon>Liliopsida</taxon>
        <taxon>Asparagales</taxon>
        <taxon>Asparagaceae</taxon>
        <taxon>Asparagoideae</taxon>
        <taxon>Asparagus</taxon>
    </lineage>
</organism>
<feature type="domain" description="Glucosidase II beta subunit N-terminal" evidence="2">
    <location>
        <begin position="22"/>
        <end position="171"/>
    </location>
</feature>
<reference evidence="4" key="1">
    <citation type="journal article" date="2017" name="Nat. Commun.">
        <title>The asparagus genome sheds light on the origin and evolution of a young Y chromosome.</title>
        <authorList>
            <person name="Harkess A."/>
            <person name="Zhou J."/>
            <person name="Xu C."/>
            <person name="Bowers J.E."/>
            <person name="Van der Hulst R."/>
            <person name="Ayyampalayam S."/>
            <person name="Mercati F."/>
            <person name="Riccardi P."/>
            <person name="McKain M.R."/>
            <person name="Kakrana A."/>
            <person name="Tang H."/>
            <person name="Ray J."/>
            <person name="Groenendijk J."/>
            <person name="Arikit S."/>
            <person name="Mathioni S.M."/>
            <person name="Nakano M."/>
            <person name="Shan H."/>
            <person name="Telgmann-Rauber A."/>
            <person name="Kanno A."/>
            <person name="Yue Z."/>
            <person name="Chen H."/>
            <person name="Li W."/>
            <person name="Chen Y."/>
            <person name="Xu X."/>
            <person name="Zhang Y."/>
            <person name="Luo S."/>
            <person name="Chen H."/>
            <person name="Gao J."/>
            <person name="Mao Z."/>
            <person name="Pires J.C."/>
            <person name="Luo M."/>
            <person name="Kudrna D."/>
            <person name="Wing R.A."/>
            <person name="Meyers B.C."/>
            <person name="Yi K."/>
            <person name="Kong H."/>
            <person name="Lavrijsen P."/>
            <person name="Sunseri F."/>
            <person name="Falavigna A."/>
            <person name="Ye Y."/>
            <person name="Leebens-Mack J.H."/>
            <person name="Chen G."/>
        </authorList>
    </citation>
    <scope>NUCLEOTIDE SEQUENCE [LARGE SCALE GENOMIC DNA]</scope>
    <source>
        <strain evidence="4">cv. DH0086</strain>
    </source>
</reference>
<evidence type="ECO:0000313" key="3">
    <source>
        <dbReference type="EMBL" id="ONK69960.1"/>
    </source>
</evidence>
<gene>
    <name evidence="3" type="ORF">A4U43_C05F28750</name>
</gene>
<evidence type="ECO:0000259" key="2">
    <source>
        <dbReference type="Pfam" id="PF12999"/>
    </source>
</evidence>
<proteinExistence type="predicted"/>
<feature type="chain" id="PRO_5024400436" description="Glucosidase II beta subunit N-terminal domain-containing protein" evidence="1">
    <location>
        <begin position="32"/>
        <end position="214"/>
    </location>
</feature>
<evidence type="ECO:0000256" key="1">
    <source>
        <dbReference type="SAM" id="SignalP"/>
    </source>
</evidence>
<dbReference type="PANTHER" id="PTHR12630">
    <property type="entry name" value="N-LINKED OLIGOSACCHARIDE PROCESSING"/>
    <property type="match status" value="1"/>
</dbReference>
<evidence type="ECO:0000313" key="4">
    <source>
        <dbReference type="Proteomes" id="UP000243459"/>
    </source>
</evidence>